<feature type="region of interest" description="Disordered" evidence="1">
    <location>
        <begin position="547"/>
        <end position="588"/>
    </location>
</feature>
<dbReference type="Proteomes" id="UP001201262">
    <property type="component" value="Unassembled WGS sequence"/>
</dbReference>
<proteinExistence type="predicted"/>
<dbReference type="GeneID" id="70239990"/>
<evidence type="ECO:0000256" key="2">
    <source>
        <dbReference type="SAM" id="Phobius"/>
    </source>
</evidence>
<dbReference type="AlphaFoldDB" id="A0AAD4Q440"/>
<dbReference type="EMBL" id="JAJTJA010000001">
    <property type="protein sequence ID" value="KAH8705759.1"/>
    <property type="molecule type" value="Genomic_DNA"/>
</dbReference>
<keyword evidence="2" id="KW-0812">Transmembrane</keyword>
<feature type="region of interest" description="Disordered" evidence="1">
    <location>
        <begin position="312"/>
        <end position="341"/>
    </location>
</feature>
<keyword evidence="3" id="KW-0732">Signal</keyword>
<evidence type="ECO:0000256" key="1">
    <source>
        <dbReference type="SAM" id="MobiDB-lite"/>
    </source>
</evidence>
<feature type="compositionally biased region" description="Low complexity" evidence="1">
    <location>
        <begin position="478"/>
        <end position="492"/>
    </location>
</feature>
<evidence type="ECO:0000313" key="4">
    <source>
        <dbReference type="EMBL" id="KAH8705759.1"/>
    </source>
</evidence>
<feature type="signal peptide" evidence="3">
    <location>
        <begin position="1"/>
        <end position="23"/>
    </location>
</feature>
<protein>
    <submittedName>
        <fullName evidence="4">Uncharacterized protein</fullName>
    </submittedName>
</protein>
<feature type="compositionally biased region" description="Low complexity" evidence="1">
    <location>
        <begin position="321"/>
        <end position="341"/>
    </location>
</feature>
<keyword evidence="2" id="KW-0472">Membrane</keyword>
<evidence type="ECO:0000256" key="3">
    <source>
        <dbReference type="SAM" id="SignalP"/>
    </source>
</evidence>
<keyword evidence="5" id="KW-1185">Reference proteome</keyword>
<accession>A0AAD4Q440</accession>
<reference evidence="4" key="1">
    <citation type="submission" date="2021-12" db="EMBL/GenBank/DDBJ databases">
        <title>Convergent genome expansion in fungi linked to evolution of root-endophyte symbiosis.</title>
        <authorList>
            <consortium name="DOE Joint Genome Institute"/>
            <person name="Ke Y.-H."/>
            <person name="Bonito G."/>
            <person name="Liao H.-L."/>
            <person name="Looney B."/>
            <person name="Rojas-Flechas A."/>
            <person name="Nash J."/>
            <person name="Hameed K."/>
            <person name="Schadt C."/>
            <person name="Martin F."/>
            <person name="Crous P.W."/>
            <person name="Miettinen O."/>
            <person name="Magnuson J.K."/>
            <person name="Labbe J."/>
            <person name="Jacobson D."/>
            <person name="Doktycz M.J."/>
            <person name="Veneault-Fourrey C."/>
            <person name="Kuo A."/>
            <person name="Mondo S."/>
            <person name="Calhoun S."/>
            <person name="Riley R."/>
            <person name="Ohm R."/>
            <person name="LaButti K."/>
            <person name="Andreopoulos B."/>
            <person name="Pangilinan J."/>
            <person name="Nolan M."/>
            <person name="Tritt A."/>
            <person name="Clum A."/>
            <person name="Lipzen A."/>
            <person name="Daum C."/>
            <person name="Barry K."/>
            <person name="Grigoriev I.V."/>
            <person name="Vilgalys R."/>
        </authorList>
    </citation>
    <scope>NUCLEOTIDE SEQUENCE</scope>
    <source>
        <strain evidence="4">PMI_201</strain>
    </source>
</reference>
<feature type="region of interest" description="Disordered" evidence="1">
    <location>
        <begin position="187"/>
        <end position="207"/>
    </location>
</feature>
<sequence length="620" mass="68489">MRGVSQAAVLLLLPTLGPVITHGQPTRRRTADAAIDERPVLWWRDTDGVVVQFQTPCAGCESKYLPIKLGTASNNGVCENVTVSVNGRELKHQWDGKSASGSGTIPVSSSHYEETELLASWQSICLTAPLDALSGRDAHILTLVLNNGTSSSQDNVGFTISFTFVEQIEILRVSNFPIQLSDEEWETWSRPQNAGASTTEQNTSPEQVKPELDSMKIEVEIETELQKLQYLRYQSEVIQHLINSQEEKIHELLRQDCTSLFTQWKQCNTLACYFESSWKSVPEIYRSIKYRFGPLESQRLFPICPPPKAGDAYINDPPAPSAEIPSPTAPASASSQHTATPSTTSTFLALPAITDIPPSLDIPHPLSEKHNDNFLTFDIPLDSPTKTSLRSYAILALIILILTLVFRTLRRSTAFRRRRRDLASRREEQRTRRAYRNAARRLRWRQWWEGGGSDEVVGSGARAGREGPGARTGRETGRSSSLGRSVTSSHSLPDLDHPPNTAALQHSNNDANPFPSHNTAEESGGIMHAEILGLRRVLEYVGELVETNNDSNSSRRTTTTRSRSHSRPPPQYEDIDGQIAGVGSPRASTMFSLETGSLVTLETLDTDTQGSEGAPPSYHA</sequence>
<evidence type="ECO:0000313" key="5">
    <source>
        <dbReference type="Proteomes" id="UP001201262"/>
    </source>
</evidence>
<feature type="transmembrane region" description="Helical" evidence="2">
    <location>
        <begin position="389"/>
        <end position="409"/>
    </location>
</feature>
<dbReference type="RefSeq" id="XP_046078380.1">
    <property type="nucleotide sequence ID" value="XM_046209703.1"/>
</dbReference>
<comment type="caution">
    <text evidence="4">The sequence shown here is derived from an EMBL/GenBank/DDBJ whole genome shotgun (WGS) entry which is preliminary data.</text>
</comment>
<feature type="compositionally biased region" description="Polar residues" evidence="1">
    <location>
        <begin position="502"/>
        <end position="518"/>
    </location>
</feature>
<feature type="region of interest" description="Disordered" evidence="1">
    <location>
        <begin position="455"/>
        <end position="521"/>
    </location>
</feature>
<feature type="compositionally biased region" description="Low complexity" evidence="1">
    <location>
        <begin position="547"/>
        <end position="561"/>
    </location>
</feature>
<gene>
    <name evidence="4" type="ORF">BGW36DRAFT_17863</name>
</gene>
<keyword evidence="2" id="KW-1133">Transmembrane helix</keyword>
<feature type="region of interest" description="Disordered" evidence="1">
    <location>
        <begin position="601"/>
        <end position="620"/>
    </location>
</feature>
<organism evidence="4 5">
    <name type="scientific">Talaromyces proteolyticus</name>
    <dbReference type="NCBI Taxonomy" id="1131652"/>
    <lineage>
        <taxon>Eukaryota</taxon>
        <taxon>Fungi</taxon>
        <taxon>Dikarya</taxon>
        <taxon>Ascomycota</taxon>
        <taxon>Pezizomycotina</taxon>
        <taxon>Eurotiomycetes</taxon>
        <taxon>Eurotiomycetidae</taxon>
        <taxon>Eurotiales</taxon>
        <taxon>Trichocomaceae</taxon>
        <taxon>Talaromyces</taxon>
        <taxon>Talaromyces sect. Bacilispori</taxon>
    </lineage>
</organism>
<name>A0AAD4Q440_9EURO</name>
<feature type="compositionally biased region" description="Polar residues" evidence="1">
    <location>
        <begin position="189"/>
        <end position="206"/>
    </location>
</feature>
<feature type="chain" id="PRO_5042278458" evidence="3">
    <location>
        <begin position="24"/>
        <end position="620"/>
    </location>
</feature>